<gene>
    <name evidence="2" type="ORF">HD556DRAFT_1309618</name>
</gene>
<evidence type="ECO:0000313" key="2">
    <source>
        <dbReference type="EMBL" id="KAG1792075.1"/>
    </source>
</evidence>
<dbReference type="Pfam" id="PF07971">
    <property type="entry name" value="Glyco_hydro_92"/>
    <property type="match status" value="1"/>
</dbReference>
<accession>A0A9P7ALS2</accession>
<dbReference type="GeneID" id="64594070"/>
<dbReference type="Gene3D" id="1.20.1610.10">
    <property type="entry name" value="alpha-1,2-mannosidases domains"/>
    <property type="match status" value="1"/>
</dbReference>
<sequence length="210" mass="23597">MFFQGYSAEPDAIDLFVEKGWVADDIHYESASRTLDYSSLAAKYLTIFNSVTGFMEALSASGAWAGPNNGWTEGNKWAYTFDVVTMIIPTSYPIIFPTYIPSLELHQNVNNSLGVILSKFFTSVHLFNPLDDKDFDFEGNELSDSDYNSPSKDFTSEIPQTDIGLAWSIFRTRGSPNKTNWPEHKVDTKTRISPETMLPTPVNLINRSLV</sequence>
<dbReference type="RefSeq" id="XP_041158774.1">
    <property type="nucleotide sequence ID" value="XM_041300306.1"/>
</dbReference>
<comment type="caution">
    <text evidence="2">The sequence shown here is derived from an EMBL/GenBank/DDBJ whole genome shotgun (WGS) entry which is preliminary data.</text>
</comment>
<dbReference type="InterPro" id="IPR012939">
    <property type="entry name" value="Glyco_hydro_92"/>
</dbReference>
<organism evidence="2 3">
    <name type="scientific">Suillus plorans</name>
    <dbReference type="NCBI Taxonomy" id="116603"/>
    <lineage>
        <taxon>Eukaryota</taxon>
        <taxon>Fungi</taxon>
        <taxon>Dikarya</taxon>
        <taxon>Basidiomycota</taxon>
        <taxon>Agaricomycotina</taxon>
        <taxon>Agaricomycetes</taxon>
        <taxon>Agaricomycetidae</taxon>
        <taxon>Boletales</taxon>
        <taxon>Suillineae</taxon>
        <taxon>Suillaceae</taxon>
        <taxon>Suillus</taxon>
    </lineage>
</organism>
<dbReference type="OrthoDB" id="449263at2759"/>
<feature type="domain" description="Glycosyl hydrolase family 92" evidence="1">
    <location>
        <begin position="35"/>
        <end position="84"/>
    </location>
</feature>
<evidence type="ECO:0000259" key="1">
    <source>
        <dbReference type="Pfam" id="PF07971"/>
    </source>
</evidence>
<keyword evidence="3" id="KW-1185">Reference proteome</keyword>
<proteinExistence type="predicted"/>
<name>A0A9P7ALS2_9AGAM</name>
<evidence type="ECO:0000313" key="3">
    <source>
        <dbReference type="Proteomes" id="UP000719766"/>
    </source>
</evidence>
<dbReference type="Proteomes" id="UP000719766">
    <property type="component" value="Unassembled WGS sequence"/>
</dbReference>
<dbReference type="AlphaFoldDB" id="A0A9P7ALS2"/>
<protein>
    <recommendedName>
        <fullName evidence="1">Glycosyl hydrolase family 92 domain-containing protein</fullName>
    </recommendedName>
</protein>
<dbReference type="EMBL" id="JABBWE010000039">
    <property type="protein sequence ID" value="KAG1792075.1"/>
    <property type="molecule type" value="Genomic_DNA"/>
</dbReference>
<reference evidence="2" key="1">
    <citation type="journal article" date="2020" name="New Phytol.">
        <title>Comparative genomics reveals dynamic genome evolution in host specialist ectomycorrhizal fungi.</title>
        <authorList>
            <person name="Lofgren L.A."/>
            <person name="Nguyen N.H."/>
            <person name="Vilgalys R."/>
            <person name="Ruytinx J."/>
            <person name="Liao H.L."/>
            <person name="Branco S."/>
            <person name="Kuo A."/>
            <person name="LaButti K."/>
            <person name="Lipzen A."/>
            <person name="Andreopoulos W."/>
            <person name="Pangilinan J."/>
            <person name="Riley R."/>
            <person name="Hundley H."/>
            <person name="Na H."/>
            <person name="Barry K."/>
            <person name="Grigoriev I.V."/>
            <person name="Stajich J.E."/>
            <person name="Kennedy P.G."/>
        </authorList>
    </citation>
    <scope>NUCLEOTIDE SEQUENCE</scope>
    <source>
        <strain evidence="2">S12</strain>
    </source>
</reference>